<keyword evidence="2 6" id="KW-0812">Transmembrane</keyword>
<gene>
    <name evidence="8" type="ORF">JK363_08355</name>
</gene>
<proteinExistence type="predicted"/>
<feature type="transmembrane region" description="Helical" evidence="6">
    <location>
        <begin position="83"/>
        <end position="106"/>
    </location>
</feature>
<feature type="region of interest" description="Disordered" evidence="5">
    <location>
        <begin position="183"/>
        <end position="213"/>
    </location>
</feature>
<keyword evidence="3 6" id="KW-1133">Transmembrane helix</keyword>
<dbReference type="Proteomes" id="UP000634229">
    <property type="component" value="Unassembled WGS sequence"/>
</dbReference>
<comment type="caution">
    <text evidence="8">The sequence shown here is derived from an EMBL/GenBank/DDBJ whole genome shotgun (WGS) entry which is preliminary data.</text>
</comment>
<feature type="transmembrane region" description="Helical" evidence="6">
    <location>
        <begin position="154"/>
        <end position="179"/>
    </location>
</feature>
<name>A0ABS1N9T7_9ACTN</name>
<evidence type="ECO:0000256" key="4">
    <source>
        <dbReference type="ARBA" id="ARBA00023136"/>
    </source>
</evidence>
<organism evidence="8 9">
    <name type="scientific">Streptomyces coffeae</name>
    <dbReference type="NCBI Taxonomy" id="621382"/>
    <lineage>
        <taxon>Bacteria</taxon>
        <taxon>Bacillati</taxon>
        <taxon>Actinomycetota</taxon>
        <taxon>Actinomycetes</taxon>
        <taxon>Kitasatosporales</taxon>
        <taxon>Streptomycetaceae</taxon>
        <taxon>Streptomyces</taxon>
    </lineage>
</organism>
<feature type="transmembrane region" description="Helical" evidence="6">
    <location>
        <begin position="47"/>
        <end position="71"/>
    </location>
</feature>
<evidence type="ECO:0000256" key="5">
    <source>
        <dbReference type="SAM" id="MobiDB-lite"/>
    </source>
</evidence>
<comment type="subcellular location">
    <subcellularLocation>
        <location evidence="1">Membrane</location>
        <topology evidence="1">Multi-pass membrane protein</topology>
    </subcellularLocation>
</comment>
<accession>A0ABS1N9T7</accession>
<dbReference type="Pfam" id="PF07291">
    <property type="entry name" value="MauE"/>
    <property type="match status" value="1"/>
</dbReference>
<evidence type="ECO:0000259" key="7">
    <source>
        <dbReference type="Pfam" id="PF07291"/>
    </source>
</evidence>
<dbReference type="InterPro" id="IPR009908">
    <property type="entry name" value="Methylamine_util_MauE"/>
</dbReference>
<protein>
    <recommendedName>
        <fullName evidence="7">Methylamine utilisation protein MauE domain-containing protein</fullName>
    </recommendedName>
</protein>
<evidence type="ECO:0000313" key="9">
    <source>
        <dbReference type="Proteomes" id="UP000634229"/>
    </source>
</evidence>
<keyword evidence="4 6" id="KW-0472">Membrane</keyword>
<dbReference type="EMBL" id="JAERRF010000004">
    <property type="protein sequence ID" value="MBL1096674.1"/>
    <property type="molecule type" value="Genomic_DNA"/>
</dbReference>
<evidence type="ECO:0000256" key="6">
    <source>
        <dbReference type="SAM" id="Phobius"/>
    </source>
</evidence>
<sequence length="213" mass="22065">MNWTLLGAVGALGSGFVLLNAGWWKLRHRPAFTLVLSEQGRPVAAHAAWLAWALPVAELAVALGAMAFVLPPSTRAGLALPPMWLPMLGMALLGGIFTCYAGVQLARGSHPRCGCLNSHDRFGAHTVVRALATGLGGVGGWCTAATGTDPLPPPLWMAAVVAGGLMVAVVLLVGLPLLADPGGSANADRNRPGGHQLADHRRTRHLPGDQQPP</sequence>
<keyword evidence="9" id="KW-1185">Reference proteome</keyword>
<reference evidence="8 9" key="1">
    <citation type="submission" date="2021-01" db="EMBL/GenBank/DDBJ databases">
        <title>WGS of actinomycetes isolated from Thailand.</title>
        <authorList>
            <person name="Thawai C."/>
        </authorList>
    </citation>
    <scope>NUCLEOTIDE SEQUENCE [LARGE SCALE GENOMIC DNA]</scope>
    <source>
        <strain evidence="8 9">CA1R205</strain>
    </source>
</reference>
<feature type="transmembrane region" description="Helical" evidence="6">
    <location>
        <begin position="6"/>
        <end position="26"/>
    </location>
</feature>
<evidence type="ECO:0000256" key="1">
    <source>
        <dbReference type="ARBA" id="ARBA00004141"/>
    </source>
</evidence>
<feature type="transmembrane region" description="Helical" evidence="6">
    <location>
        <begin position="127"/>
        <end position="148"/>
    </location>
</feature>
<evidence type="ECO:0000256" key="3">
    <source>
        <dbReference type="ARBA" id="ARBA00022989"/>
    </source>
</evidence>
<dbReference type="RefSeq" id="WP_201873334.1">
    <property type="nucleotide sequence ID" value="NZ_JAERRF010000004.1"/>
</dbReference>
<feature type="domain" description="Methylamine utilisation protein MauE" evidence="7">
    <location>
        <begin position="6"/>
        <end position="141"/>
    </location>
</feature>
<evidence type="ECO:0000313" key="8">
    <source>
        <dbReference type="EMBL" id="MBL1096674.1"/>
    </source>
</evidence>
<evidence type="ECO:0000256" key="2">
    <source>
        <dbReference type="ARBA" id="ARBA00022692"/>
    </source>
</evidence>